<proteinExistence type="predicted"/>
<dbReference type="InterPro" id="IPR003833">
    <property type="entry name" value="CT_C_D"/>
</dbReference>
<gene>
    <name evidence="5" type="primary">pxpB</name>
    <name evidence="5" type="ORF">DXU93_09585</name>
</gene>
<dbReference type="Gene3D" id="3.30.1360.40">
    <property type="match status" value="1"/>
</dbReference>
<evidence type="ECO:0000313" key="6">
    <source>
        <dbReference type="Proteomes" id="UP000257127"/>
    </source>
</evidence>
<dbReference type="Gene3D" id="2.40.100.10">
    <property type="entry name" value="Cyclophilin-like"/>
    <property type="match status" value="1"/>
</dbReference>
<evidence type="ECO:0000256" key="1">
    <source>
        <dbReference type="ARBA" id="ARBA00022741"/>
    </source>
</evidence>
<dbReference type="RefSeq" id="WP_116881068.1">
    <property type="nucleotide sequence ID" value="NZ_QURB01000005.1"/>
</dbReference>
<dbReference type="SMART" id="SM00796">
    <property type="entry name" value="AHS1"/>
    <property type="match status" value="1"/>
</dbReference>
<reference evidence="5 6" key="1">
    <citation type="submission" date="2018-08" db="EMBL/GenBank/DDBJ databases">
        <title>The draft genome squence of Brumimicrobium sp. N62.</title>
        <authorList>
            <person name="Du Z.-J."/>
            <person name="Luo H.-R."/>
        </authorList>
    </citation>
    <scope>NUCLEOTIDE SEQUENCE [LARGE SCALE GENOMIC DNA]</scope>
    <source>
        <strain evidence="5 6">N62</strain>
    </source>
</reference>
<organism evidence="5 6">
    <name type="scientific">Brumimicrobium aurantiacum</name>
    <dbReference type="NCBI Taxonomy" id="1737063"/>
    <lineage>
        <taxon>Bacteria</taxon>
        <taxon>Pseudomonadati</taxon>
        <taxon>Bacteroidota</taxon>
        <taxon>Flavobacteriia</taxon>
        <taxon>Flavobacteriales</taxon>
        <taxon>Crocinitomicaceae</taxon>
        <taxon>Brumimicrobium</taxon>
    </lineage>
</organism>
<dbReference type="GO" id="GO:0005524">
    <property type="term" value="F:ATP binding"/>
    <property type="evidence" value="ECO:0007669"/>
    <property type="project" value="UniProtKB-KW"/>
</dbReference>
<protein>
    <submittedName>
        <fullName evidence="5">5-oxoprolinase subunit PxpB</fullName>
        <ecNumber evidence="5">3.5.2.9</ecNumber>
    </submittedName>
</protein>
<dbReference type="OrthoDB" id="9778567at2"/>
<dbReference type="PANTHER" id="PTHR34698">
    <property type="entry name" value="5-OXOPROLINASE SUBUNIT B"/>
    <property type="match status" value="1"/>
</dbReference>
<dbReference type="SUPFAM" id="SSF160467">
    <property type="entry name" value="PH0987 N-terminal domain-like"/>
    <property type="match status" value="1"/>
</dbReference>
<dbReference type="EC" id="3.5.2.9" evidence="5"/>
<accession>A0A3E1EXG4</accession>
<evidence type="ECO:0000313" key="5">
    <source>
        <dbReference type="EMBL" id="RFC54228.1"/>
    </source>
</evidence>
<dbReference type="Proteomes" id="UP000257127">
    <property type="component" value="Unassembled WGS sequence"/>
</dbReference>
<evidence type="ECO:0000259" key="4">
    <source>
        <dbReference type="SMART" id="SM00796"/>
    </source>
</evidence>
<dbReference type="SUPFAM" id="SSF50891">
    <property type="entry name" value="Cyclophilin-like"/>
    <property type="match status" value="1"/>
</dbReference>
<dbReference type="InterPro" id="IPR029000">
    <property type="entry name" value="Cyclophilin-like_dom_sf"/>
</dbReference>
<keyword evidence="6" id="KW-1185">Reference proteome</keyword>
<evidence type="ECO:0000256" key="2">
    <source>
        <dbReference type="ARBA" id="ARBA00022801"/>
    </source>
</evidence>
<feature type="domain" description="Carboxyltransferase" evidence="4">
    <location>
        <begin position="5"/>
        <end position="207"/>
    </location>
</feature>
<dbReference type="GO" id="GO:0017168">
    <property type="term" value="F:5-oxoprolinase (ATP-hydrolyzing) activity"/>
    <property type="evidence" value="ECO:0007669"/>
    <property type="project" value="UniProtKB-EC"/>
</dbReference>
<dbReference type="PANTHER" id="PTHR34698:SF2">
    <property type="entry name" value="5-OXOPROLINASE SUBUNIT B"/>
    <property type="match status" value="1"/>
</dbReference>
<name>A0A3E1EXG4_9FLAO</name>
<keyword evidence="1" id="KW-0547">Nucleotide-binding</keyword>
<evidence type="ECO:0000256" key="3">
    <source>
        <dbReference type="ARBA" id="ARBA00022840"/>
    </source>
</evidence>
<comment type="caution">
    <text evidence="5">The sequence shown here is derived from an EMBL/GenBank/DDBJ whole genome shotgun (WGS) entry which is preliminary data.</text>
</comment>
<dbReference type="Pfam" id="PF02682">
    <property type="entry name" value="CT_C_D"/>
    <property type="match status" value="1"/>
</dbReference>
<keyword evidence="3" id="KW-0067">ATP-binding</keyword>
<keyword evidence="2 5" id="KW-0378">Hydrolase</keyword>
<dbReference type="InterPro" id="IPR010016">
    <property type="entry name" value="PxpB"/>
</dbReference>
<dbReference type="NCBIfam" id="TIGR00370">
    <property type="entry name" value="5-oxoprolinase subunit PxpB"/>
    <property type="match status" value="1"/>
</dbReference>
<sequence length="244" mass="27671">MKKSPSISQFGDHGLIIRYSDEIDYKIHLQLDTVTNKVLKKFKKYIEGYSIAYQESAIYFHPEFKIEKKIKKITQFITDIVPQEILEDQKEIIQIPVCYEKPFALDIDELAQEKQIETSKIIDLHTSPIYPVYFIGFAPGFPYLGGMDKQLSFPRKASPRKSVAAGSVGIAGNQTGVYPNASPGGWNIIGRSPLCFFDVTKTQPSLLQAGDLIQFRSIDKKTFDHIEKQVELGQYSLEKIANND</sequence>
<dbReference type="AlphaFoldDB" id="A0A3E1EXG4"/>
<dbReference type="EMBL" id="QURB01000005">
    <property type="protein sequence ID" value="RFC54228.1"/>
    <property type="molecule type" value="Genomic_DNA"/>
</dbReference>